<feature type="domain" description="Peptidase M20 dimerisation" evidence="12">
    <location>
        <begin position="224"/>
        <end position="336"/>
    </location>
</feature>
<dbReference type="SUPFAM" id="SSF53187">
    <property type="entry name" value="Zn-dependent exopeptidases"/>
    <property type="match status" value="1"/>
</dbReference>
<dbReference type="GO" id="GO:0009089">
    <property type="term" value="P:lysine biosynthetic process via diaminopimelate"/>
    <property type="evidence" value="ECO:0007669"/>
    <property type="project" value="UniProtKB-UniPathway"/>
</dbReference>
<evidence type="ECO:0000256" key="8">
    <source>
        <dbReference type="ARBA" id="ARBA00022801"/>
    </source>
</evidence>
<dbReference type="InterPro" id="IPR036264">
    <property type="entry name" value="Bact_exopeptidase_dim_dom"/>
</dbReference>
<dbReference type="EMBL" id="CP013109">
    <property type="protein sequence ID" value="APG93561.1"/>
    <property type="molecule type" value="Genomic_DNA"/>
</dbReference>
<dbReference type="Pfam" id="PF01546">
    <property type="entry name" value="Peptidase_M20"/>
    <property type="match status" value="1"/>
</dbReference>
<keyword evidence="14" id="KW-1185">Reference proteome</keyword>
<keyword evidence="10" id="KW-0170">Cobalt</keyword>
<dbReference type="UniPathway" id="UPA00034">
    <property type="reaction ID" value="UER00021"/>
</dbReference>
<comment type="pathway">
    <text evidence="3">Amino-acid biosynthesis; L-lysine biosynthesis via DAP pathway; LL-2,6-diaminopimelate from (S)-tetrahydrodipicolinate (succinylase route): step 3/3.</text>
</comment>
<comment type="cofactor">
    <cofactor evidence="2">
        <name>Zn(2+)</name>
        <dbReference type="ChEBI" id="CHEBI:29105"/>
    </cofactor>
</comment>
<protein>
    <recommendedName>
        <fullName evidence="6">Probable succinyl-diaminopimelate desuccinylase</fullName>
        <ecNumber evidence="5">3.5.1.18</ecNumber>
    </recommendedName>
</protein>
<keyword evidence="9" id="KW-0862">Zinc</keyword>
<comment type="similarity">
    <text evidence="4">Belongs to the peptidase M20A family.</text>
</comment>
<organism evidence="13 14">
    <name type="scientific">Sinorhizobium americanum</name>
    <dbReference type="NCBI Taxonomy" id="194963"/>
    <lineage>
        <taxon>Bacteria</taxon>
        <taxon>Pseudomonadati</taxon>
        <taxon>Pseudomonadota</taxon>
        <taxon>Alphaproteobacteria</taxon>
        <taxon>Hyphomicrobiales</taxon>
        <taxon>Rhizobiaceae</taxon>
        <taxon>Sinorhizobium/Ensifer group</taxon>
        <taxon>Sinorhizobium</taxon>
    </lineage>
</organism>
<evidence type="ECO:0000256" key="2">
    <source>
        <dbReference type="ARBA" id="ARBA00001947"/>
    </source>
</evidence>
<dbReference type="InterPro" id="IPR050072">
    <property type="entry name" value="Peptidase_M20A"/>
</dbReference>
<dbReference type="InterPro" id="IPR002933">
    <property type="entry name" value="Peptidase_M20"/>
</dbReference>
<dbReference type="Proteomes" id="UP000182306">
    <property type="component" value="Plasmid B"/>
</dbReference>
<dbReference type="KEGG" id="same:SAMCFNEI73_pB0364"/>
<dbReference type="EC" id="3.5.1.18" evidence="5"/>
<dbReference type="Pfam" id="PF07687">
    <property type="entry name" value="M20_dimer"/>
    <property type="match status" value="1"/>
</dbReference>
<geneLocation type="plasmid" evidence="13 14">
    <name>B</name>
</geneLocation>
<dbReference type="Gene3D" id="3.40.630.10">
    <property type="entry name" value="Zn peptidases"/>
    <property type="match status" value="1"/>
</dbReference>
<evidence type="ECO:0000313" key="13">
    <source>
        <dbReference type="EMBL" id="APG93561.1"/>
    </source>
</evidence>
<evidence type="ECO:0000256" key="4">
    <source>
        <dbReference type="ARBA" id="ARBA00006247"/>
    </source>
</evidence>
<dbReference type="PANTHER" id="PTHR43808">
    <property type="entry name" value="ACETYLORNITHINE DEACETYLASE"/>
    <property type="match status" value="1"/>
</dbReference>
<keyword evidence="7" id="KW-0479">Metal-binding</keyword>
<keyword evidence="13" id="KW-0614">Plasmid</keyword>
<dbReference type="InterPro" id="IPR010182">
    <property type="entry name" value="ArgE/DapE"/>
</dbReference>
<dbReference type="NCBIfam" id="TIGR01910">
    <property type="entry name" value="DapE-ArgE"/>
    <property type="match status" value="1"/>
</dbReference>
<dbReference type="Gene3D" id="3.30.70.360">
    <property type="match status" value="1"/>
</dbReference>
<proteinExistence type="inferred from homology"/>
<dbReference type="PANTHER" id="PTHR43808:SF25">
    <property type="entry name" value="PEPTIDASE M20 DIMERISATION DOMAIN-CONTAINING PROTEIN"/>
    <property type="match status" value="1"/>
</dbReference>
<evidence type="ECO:0000256" key="3">
    <source>
        <dbReference type="ARBA" id="ARBA00005130"/>
    </source>
</evidence>
<keyword evidence="8 13" id="KW-0378">Hydrolase</keyword>
<evidence type="ECO:0000259" key="12">
    <source>
        <dbReference type="Pfam" id="PF07687"/>
    </source>
</evidence>
<dbReference type="AlphaFoldDB" id="A0A1L3LTY9"/>
<dbReference type="SUPFAM" id="SSF55031">
    <property type="entry name" value="Bacterial exopeptidase dimerisation domain"/>
    <property type="match status" value="1"/>
</dbReference>
<evidence type="ECO:0000256" key="1">
    <source>
        <dbReference type="ARBA" id="ARBA00001941"/>
    </source>
</evidence>
<dbReference type="InterPro" id="IPR001261">
    <property type="entry name" value="ArgE/DapE_CS"/>
</dbReference>
<accession>A0A1L3LTY9</accession>
<evidence type="ECO:0000256" key="6">
    <source>
        <dbReference type="ARBA" id="ARBA00016853"/>
    </source>
</evidence>
<sequence>MTMQANAVSLTGMDGSSPAQALGSTRVHKILQAVEEGFERQVAFLTEIVQSPSLRGNEAGVQRIVADALSERGYKVDRFAIDERLIGVDPAFSPMNTQLRDTGVVIGTREAERGGGRSLALNAHVDVVPTGPEQRWKYPPYSAKREGDWLYGRGAGDMKAGLCANLFALDALEAAGLKLKGQVQIQSVIEEEVTGNGAAMVLAAGYKADAVLISEPTDEKLVAANTGVMKFAITVQGVPAHPFEVARGRSAIDVAYRTIEQLRVLESRWRSQHSEAGELFDAVDNPIALTIGTISGGEWLASVPSECRFEGRIGFYPHEDVSARAKEFEEFVEDAFQTDTFLAGCPRPEIEWVGVKQGGFVLEPGSQAESCLAMAHRTADGEGRSLERFVMPCYLDASVFARHGGMTSLVYGPVAEAIHAVDERVSLASLKHVTKTIALFAAAWCGVEDA</sequence>
<dbReference type="GO" id="GO:0009014">
    <property type="term" value="F:succinyl-diaminopimelate desuccinylase activity"/>
    <property type="evidence" value="ECO:0007669"/>
    <property type="project" value="UniProtKB-EC"/>
</dbReference>
<gene>
    <name evidence="13" type="primary">argE</name>
    <name evidence="13" type="ORF">SAMCFNEI73_pB0364</name>
</gene>
<evidence type="ECO:0000256" key="5">
    <source>
        <dbReference type="ARBA" id="ARBA00011921"/>
    </source>
</evidence>
<evidence type="ECO:0000256" key="11">
    <source>
        <dbReference type="ARBA" id="ARBA00051301"/>
    </source>
</evidence>
<dbReference type="GO" id="GO:0046872">
    <property type="term" value="F:metal ion binding"/>
    <property type="evidence" value="ECO:0007669"/>
    <property type="project" value="UniProtKB-KW"/>
</dbReference>
<comment type="cofactor">
    <cofactor evidence="1">
        <name>Co(2+)</name>
        <dbReference type="ChEBI" id="CHEBI:48828"/>
    </cofactor>
</comment>
<evidence type="ECO:0000256" key="10">
    <source>
        <dbReference type="ARBA" id="ARBA00023285"/>
    </source>
</evidence>
<name>A0A1L3LTY9_9HYPH</name>
<reference evidence="13 14" key="1">
    <citation type="submission" date="2015-10" db="EMBL/GenBank/DDBJ databases">
        <title>Genomic differences between typical nodule nitrogen-fixing rhizobial strains and those coming from bean seeds.</title>
        <authorList>
            <person name="Peralta H."/>
            <person name="Aguilar-Vera A."/>
            <person name="Diaz R."/>
            <person name="Mora Y."/>
            <person name="Martinez-Batallar G."/>
            <person name="Salazar E."/>
            <person name="Vargas-Lagunas C."/>
            <person name="Encarnacion S."/>
            <person name="Girard L."/>
            <person name="Mora J."/>
        </authorList>
    </citation>
    <scope>NUCLEOTIDE SEQUENCE [LARGE SCALE GENOMIC DNA]</scope>
    <source>
        <strain evidence="13 14">CFNEI 73</strain>
        <plasmid evidence="13 14">B</plasmid>
    </source>
</reference>
<evidence type="ECO:0000256" key="7">
    <source>
        <dbReference type="ARBA" id="ARBA00022723"/>
    </source>
</evidence>
<comment type="catalytic activity">
    <reaction evidence="11">
        <text>N-succinyl-(2S,6S)-2,6-diaminopimelate + H2O = (2S,6S)-2,6-diaminopimelate + succinate</text>
        <dbReference type="Rhea" id="RHEA:22608"/>
        <dbReference type="ChEBI" id="CHEBI:15377"/>
        <dbReference type="ChEBI" id="CHEBI:30031"/>
        <dbReference type="ChEBI" id="CHEBI:57609"/>
        <dbReference type="ChEBI" id="CHEBI:58087"/>
        <dbReference type="EC" id="3.5.1.18"/>
    </reaction>
</comment>
<evidence type="ECO:0000313" key="14">
    <source>
        <dbReference type="Proteomes" id="UP000182306"/>
    </source>
</evidence>
<dbReference type="PROSITE" id="PS00758">
    <property type="entry name" value="ARGE_DAPE_CPG2_1"/>
    <property type="match status" value="1"/>
</dbReference>
<dbReference type="NCBIfam" id="NF005306">
    <property type="entry name" value="PRK06837.1"/>
    <property type="match status" value="1"/>
</dbReference>
<dbReference type="InterPro" id="IPR011650">
    <property type="entry name" value="Peptidase_M20_dimer"/>
</dbReference>
<evidence type="ECO:0000256" key="9">
    <source>
        <dbReference type="ARBA" id="ARBA00022833"/>
    </source>
</evidence>